<feature type="compositionally biased region" description="Polar residues" evidence="1">
    <location>
        <begin position="1526"/>
        <end position="1536"/>
    </location>
</feature>
<feature type="compositionally biased region" description="Basic and acidic residues" evidence="1">
    <location>
        <begin position="440"/>
        <end position="449"/>
    </location>
</feature>
<feature type="compositionally biased region" description="Basic and acidic residues" evidence="1">
    <location>
        <begin position="657"/>
        <end position="674"/>
    </location>
</feature>
<sequence>MDYDENDFQSQNQHLAGEGNAKFSPALQPYALSKFDFDDNLQGNLRFDSLVESEVFLGIANNVDNHWIEDFSRGNSGIEFSTCATVPCSIARHNNVWSEATSSESVEMLLKSVGQEETTLNRTTIGAADACNPATSTKEMEPNLTHDDSVFSNSEETVKPQLALVPDETLQNYSSIKEAMVDEPSQVEVASRTHSESFVGGMSVDVDPSALDGNSGAFKAEGSSPNNDKSDDKIPGEVHNLLAKPSNYSAEEAGSSLDVQGDNVVKVTDHITMSCNRVESQIALDQVNVAVENVDGLQTDIDVQGGEILAVSMEERRNSEISADNAAEISTSHLRCNANLSLKGQYKEEGNAVEAGVSTDQEPSTPGPQVMEGCSGDTSRIISVQASISEDNISAKDAGTVEQLEAEGKKVAVSVEPAVTGSEQSMDSNQQKTIMQTDTIDQKDDKSDCNEQQAKGSASLLLQVDDDKVLEKDGEGINSVSGHMTVGSLPRQHEETQASDSSKDADGRMGQQNVSGEKCSQSSSSVEIKQVERENEPGSFSLSSEDNDRKDIHHHKKTLKSSGQELESMTIVNLEECEILTHADASCGTAEQQSSETVSQVKPVSDAGNTDILDASQATVLTVVNHETEKEPKASPDFCEPMVNKSDHIEMVPEKHGDTIAEEKFEKDLKDSENVLKASESFPKSSPSTECHERSRAQEEEIDNADSSKAECSSPIVISSSELSQEVNIEGADKNSSHQNVPSSDVKDSHVLVDQKGMDAAKDERSFTFDVSPLMRTEGSQKWQQFPALKDSKLSPIVEGSPLTPALVQVENKVLQPNATGSPRKSRDAVRGHLKDTPERKTRRTSSKAAGKESAKKGISAKATAALKKSEAGASSYRSLSPSGIYQVVQSNEMQHFGQVDGTNAKPFGVLNTAASSLPDLNTSALGNVVFQQPFTDLQQVQLRAQIFVYGSLISKVAPEEAHMLSAFGGPDGGRSMWENALRKCRERILGQTVHPASIETPSQSRLASDQATKQNIVPNKATPSPVGRGTSKSTPSPATNPLLPLSSPLWNISTPSFEALQSLPKGAGRDYQAFSPVHLNQTPPLGNYFGHSTTWMSQTPFRASWSASQNSVLDPSVRFPSLPMNEAVKLVPVKESPVSLSSAMKNVAPGPVKKDAVQASVLPGSSVASLDAKKETVSPGQPSTDPKSRKRKKALNSGDLGQITTQSHSLVHPGSLAALTGHQSAPVPAASSTGFLSEASMGKHNMSVPSPIPPGNSKAVEQDKKSVLPEESIIKVEEARQQAEDAAAFAAAAIGHSQEIWNQLNKQKDSGLRAAAEVTLASAAVAIAAAASVAKAAAAAASVASNAALQAKLMAEEALSPNGNSQISNDGFSLSALGVTKSSSSIIVAAKEAARRRIEAASAASLRAENLDAIVKAAELAAEAITQAGKVVTMGDSLPISQLIEAGPDGFWKMPQVSSNHGAELHDGNREQSNNNNTYSKPGASGKQLAGPVQDKGTSGTQHALPPTSGESLGDKSEKHGSLTDGVSSLVNSDGKNFRGLKGRKASDLAGTTAGGNHVSAVSHEEFDETSRKSKESGIAVGSQVEVFKDGDGYKAAWFSANVLSLKDGKVYLCYSEIASNEGTGKLKEWVELGSEVDKAPRVRIAHPMTALKSEGTRKRRRAAVGDFLCSVGDKVDAWMRDCWWEGEVAEKSKRDGTSVTVHFPAHGETSVIRTWQLRPSLMWKDGEWIEWSSMRENVQTHQEGDMPQEKRARLGTPGLESKGKDKVQESVQVVEPGNHQVVESLDLTAKEKTFDIGKKNTIESRIDRLKSARTGLRKEGSRVVIGVPKPGKKRKFMEVSKHYVGNQKTEELNDSVKLANYLMPLRSGPRGWKNFSKDDTKEKRMVESKPKILRSGRSQNVSSRTIPQKNNLTTAGSSYGALAGIKSKDSSDHDHDENASEKHNSAEHGSFSNSEGVTEGPISSLIPSSDASSLKRTFIASAKAERANKGKVPGGKVATHEDKSFSRNATNAASEAVEPRRSNRRIQPTSRLLEGLQSSMIITKMPSTSHDRGHRIQSKGTGENFACIVGSILISYMKVPN</sequence>
<name>A0A8B8NSM9_9MYRT</name>
<evidence type="ECO:0000313" key="3">
    <source>
        <dbReference type="Proteomes" id="UP000827889"/>
    </source>
</evidence>
<feature type="compositionally biased region" description="Basic and acidic residues" evidence="1">
    <location>
        <begin position="1877"/>
        <end position="1892"/>
    </location>
</feature>
<feature type="region of interest" description="Disordered" evidence="1">
    <location>
        <begin position="473"/>
        <end position="563"/>
    </location>
</feature>
<feature type="domain" description="Agenet" evidence="2">
    <location>
        <begin position="1578"/>
        <end position="1642"/>
    </location>
</feature>
<feature type="compositionally biased region" description="Basic and acidic residues" evidence="1">
    <location>
        <begin position="491"/>
        <end position="507"/>
    </location>
</feature>
<feature type="region of interest" description="Disordered" evidence="1">
    <location>
        <begin position="993"/>
        <end position="1043"/>
    </location>
</feature>
<feature type="region of interest" description="Disordered" evidence="1">
    <location>
        <begin position="1987"/>
        <end position="2028"/>
    </location>
</feature>
<feature type="compositionally biased region" description="Basic and acidic residues" evidence="1">
    <location>
        <begin position="745"/>
        <end position="759"/>
    </location>
</feature>
<feature type="compositionally biased region" description="Basic and acidic residues" evidence="1">
    <location>
        <begin position="690"/>
        <end position="699"/>
    </location>
</feature>
<evidence type="ECO:0000259" key="2">
    <source>
        <dbReference type="SMART" id="SM00743"/>
    </source>
</evidence>
<protein>
    <submittedName>
        <fullName evidence="4 5">Uncharacterized protein LOC115737082 isoform X1</fullName>
    </submittedName>
</protein>
<accession>A0A8B8NSM9</accession>
<dbReference type="CDD" id="cd20403">
    <property type="entry name" value="Tudor_Agenet_FMRP-like_rpt2"/>
    <property type="match status" value="1"/>
</dbReference>
<dbReference type="PANTHER" id="PTHR48429">
    <property type="entry name" value="AGENET DOMAIN-CONTAINING PROTEIN"/>
    <property type="match status" value="1"/>
</dbReference>
<feature type="compositionally biased region" description="Basic and acidic residues" evidence="1">
    <location>
        <begin position="825"/>
        <end position="840"/>
    </location>
</feature>
<keyword evidence="3" id="KW-1185">Reference proteome</keyword>
<feature type="region of interest" description="Disordered" evidence="1">
    <location>
        <begin position="657"/>
        <end position="759"/>
    </location>
</feature>
<feature type="region of interest" description="Disordered" evidence="1">
    <location>
        <begin position="1452"/>
        <end position="1576"/>
    </location>
</feature>
<evidence type="ECO:0000256" key="1">
    <source>
        <dbReference type="SAM" id="MobiDB-lite"/>
    </source>
</evidence>
<feature type="region of interest" description="Disordered" evidence="1">
    <location>
        <begin position="815"/>
        <end position="861"/>
    </location>
</feature>
<dbReference type="GeneID" id="115737082"/>
<feature type="compositionally biased region" description="Low complexity" evidence="1">
    <location>
        <begin position="1963"/>
        <end position="1972"/>
    </location>
</feature>
<gene>
    <name evidence="4 5" type="primary">LOC115737082</name>
</gene>
<dbReference type="Proteomes" id="UP000827889">
    <property type="component" value="Chromosome 9"/>
</dbReference>
<dbReference type="InterPro" id="IPR014002">
    <property type="entry name" value="Agenet_dom_plant"/>
</dbReference>
<organism evidence="3 4">
    <name type="scientific">Rhodamnia argentea</name>
    <dbReference type="NCBI Taxonomy" id="178133"/>
    <lineage>
        <taxon>Eukaryota</taxon>
        <taxon>Viridiplantae</taxon>
        <taxon>Streptophyta</taxon>
        <taxon>Embryophyta</taxon>
        <taxon>Tracheophyta</taxon>
        <taxon>Spermatophyta</taxon>
        <taxon>Magnoliopsida</taxon>
        <taxon>eudicotyledons</taxon>
        <taxon>Gunneridae</taxon>
        <taxon>Pentapetalae</taxon>
        <taxon>rosids</taxon>
        <taxon>malvids</taxon>
        <taxon>Myrtales</taxon>
        <taxon>Myrtaceae</taxon>
        <taxon>Myrtoideae</taxon>
        <taxon>Myrteae</taxon>
        <taxon>Australasian group</taxon>
        <taxon>Rhodamnia</taxon>
    </lineage>
</organism>
<dbReference type="CDD" id="cd20405">
    <property type="entry name" value="Tudor_Agenet_AtDUF_rpt1_3"/>
    <property type="match status" value="1"/>
</dbReference>
<feature type="compositionally biased region" description="Low complexity" evidence="1">
    <location>
        <begin position="1034"/>
        <end position="1043"/>
    </location>
</feature>
<feature type="compositionally biased region" description="Basic and acidic residues" evidence="1">
    <location>
        <begin position="1564"/>
        <end position="1576"/>
    </location>
</feature>
<dbReference type="InterPro" id="IPR008395">
    <property type="entry name" value="Agenet-like_dom"/>
</dbReference>
<feature type="domain" description="Agenet" evidence="2">
    <location>
        <begin position="1669"/>
        <end position="1727"/>
    </location>
</feature>
<dbReference type="RefSeq" id="XP_030524903.1">
    <property type="nucleotide sequence ID" value="XM_030669043.1"/>
</dbReference>
<feature type="region of interest" description="Disordered" evidence="1">
    <location>
        <begin position="351"/>
        <end position="375"/>
    </location>
</feature>
<dbReference type="OrthoDB" id="433924at2759"/>
<feature type="compositionally biased region" description="Low complexity" evidence="1">
    <location>
        <begin position="713"/>
        <end position="724"/>
    </location>
</feature>
<feature type="compositionally biased region" description="Polar residues" evidence="1">
    <location>
        <begin position="1472"/>
        <end position="1481"/>
    </location>
</feature>
<proteinExistence type="predicted"/>
<evidence type="ECO:0000313" key="4">
    <source>
        <dbReference type="RefSeq" id="XP_030524903.1"/>
    </source>
</evidence>
<dbReference type="KEGG" id="rarg:115737082"/>
<feature type="compositionally biased region" description="Polar residues" evidence="1">
    <location>
        <begin position="510"/>
        <end position="527"/>
    </location>
</feature>
<dbReference type="PANTHER" id="PTHR48429:SF1">
    <property type="entry name" value="AGENET DOMAIN-CONTAINING PROTEIN"/>
    <property type="match status" value="1"/>
</dbReference>
<dbReference type="Pfam" id="PF05641">
    <property type="entry name" value="Agenet"/>
    <property type="match status" value="1"/>
</dbReference>
<feature type="region of interest" description="Disordered" evidence="1">
    <location>
        <begin position="1170"/>
        <end position="1196"/>
    </location>
</feature>
<dbReference type="SMART" id="SM00743">
    <property type="entry name" value="Agenet"/>
    <property type="match status" value="2"/>
</dbReference>
<reference evidence="4 5" key="1">
    <citation type="submission" date="2025-04" db="UniProtKB">
        <authorList>
            <consortium name="RefSeq"/>
        </authorList>
    </citation>
    <scope>IDENTIFICATION</scope>
</reference>
<feature type="compositionally biased region" description="Polar residues" evidence="1">
    <location>
        <begin position="1898"/>
        <end position="1919"/>
    </location>
</feature>
<feature type="region of interest" description="Disordered" evidence="1">
    <location>
        <begin position="439"/>
        <end position="460"/>
    </location>
</feature>
<evidence type="ECO:0000313" key="5">
    <source>
        <dbReference type="RefSeq" id="XP_030524906.1"/>
    </source>
</evidence>
<feature type="region of interest" description="Disordered" evidence="1">
    <location>
        <begin position="1871"/>
        <end position="1972"/>
    </location>
</feature>
<feature type="compositionally biased region" description="Basic and acidic residues" evidence="1">
    <location>
        <begin position="1514"/>
        <end position="1523"/>
    </location>
</feature>
<feature type="region of interest" description="Disordered" evidence="1">
    <location>
        <begin position="209"/>
        <end position="236"/>
    </location>
</feature>
<feature type="region of interest" description="Disordered" evidence="1">
    <location>
        <begin position="133"/>
        <end position="154"/>
    </location>
</feature>
<dbReference type="InterPro" id="IPR055274">
    <property type="entry name" value="SWO1"/>
</dbReference>
<feature type="compositionally biased region" description="Basic and acidic residues" evidence="1">
    <location>
        <begin position="1928"/>
        <end position="1948"/>
    </location>
</feature>
<feature type="compositionally biased region" description="Polar residues" evidence="1">
    <location>
        <begin position="1000"/>
        <end position="1018"/>
    </location>
</feature>
<dbReference type="RefSeq" id="XP_030524906.1">
    <property type="nucleotide sequence ID" value="XM_030669046.1"/>
</dbReference>
<feature type="compositionally biased region" description="Basic and acidic residues" evidence="1">
    <location>
        <begin position="138"/>
        <end position="149"/>
    </location>
</feature>